<dbReference type="Pfam" id="PF09388">
    <property type="entry name" value="SpoOE-like"/>
    <property type="match status" value="1"/>
</dbReference>
<dbReference type="InterPro" id="IPR018540">
    <property type="entry name" value="Spo0E-like"/>
</dbReference>
<dbReference type="EMBL" id="QSON01000002">
    <property type="protein sequence ID" value="RGJ06910.1"/>
    <property type="molecule type" value="Genomic_DNA"/>
</dbReference>
<organism evidence="1 5">
    <name type="scientific">Hungatella hathewayi</name>
    <dbReference type="NCBI Taxonomy" id="154046"/>
    <lineage>
        <taxon>Bacteria</taxon>
        <taxon>Bacillati</taxon>
        <taxon>Bacillota</taxon>
        <taxon>Clostridia</taxon>
        <taxon>Lachnospirales</taxon>
        <taxon>Lachnospiraceae</taxon>
        <taxon>Hungatella</taxon>
    </lineage>
</organism>
<dbReference type="SUPFAM" id="SSF140500">
    <property type="entry name" value="BAS1536-like"/>
    <property type="match status" value="1"/>
</dbReference>
<dbReference type="AlphaFoldDB" id="A0A174GP80"/>
<evidence type="ECO:0000313" key="5">
    <source>
        <dbReference type="Proteomes" id="UP000095651"/>
    </source>
</evidence>
<dbReference type="Proteomes" id="UP000261023">
    <property type="component" value="Unassembled WGS sequence"/>
</dbReference>
<sequence>MISKEELIYKIEEARDKLNRSIDTEQDSSTVYKRSVELDQLIEQYIVAGY</sequence>
<reference evidence="1 5" key="1">
    <citation type="submission" date="2015-09" db="EMBL/GenBank/DDBJ databases">
        <authorList>
            <consortium name="Pathogen Informatics"/>
        </authorList>
    </citation>
    <scope>NUCLEOTIDE SEQUENCE [LARGE SCALE GENOMIC DNA]</scope>
    <source>
        <strain evidence="1 5">2789STDY5608850</strain>
    </source>
</reference>
<evidence type="ECO:0000313" key="6">
    <source>
        <dbReference type="Proteomes" id="UP000261023"/>
    </source>
</evidence>
<evidence type="ECO:0000313" key="7">
    <source>
        <dbReference type="Proteomes" id="UP000261257"/>
    </source>
</evidence>
<dbReference type="EMBL" id="CYZE01000009">
    <property type="protein sequence ID" value="CUO62730.1"/>
    <property type="molecule type" value="Genomic_DNA"/>
</dbReference>
<evidence type="ECO:0000313" key="4">
    <source>
        <dbReference type="EMBL" id="RGM09156.1"/>
    </source>
</evidence>
<reference evidence="6 7" key="2">
    <citation type="submission" date="2018-08" db="EMBL/GenBank/DDBJ databases">
        <title>A genome reference for cultivated species of the human gut microbiota.</title>
        <authorList>
            <person name="Zou Y."/>
            <person name="Xue W."/>
            <person name="Luo G."/>
        </authorList>
    </citation>
    <scope>NUCLEOTIDE SEQUENCE [LARGE SCALE GENOMIC DNA]</scope>
    <source>
        <strain evidence="2 6">AF19-13AC</strain>
        <strain evidence="4 7">TF05-11AC</strain>
        <strain evidence="3 8">TM09-12</strain>
    </source>
</reference>
<evidence type="ECO:0000313" key="2">
    <source>
        <dbReference type="EMBL" id="RGD67233.1"/>
    </source>
</evidence>
<dbReference type="GO" id="GO:0043937">
    <property type="term" value="P:regulation of sporulation"/>
    <property type="evidence" value="ECO:0007669"/>
    <property type="project" value="InterPro"/>
</dbReference>
<dbReference type="Proteomes" id="UP000095651">
    <property type="component" value="Unassembled WGS sequence"/>
</dbReference>
<proteinExistence type="predicted"/>
<dbReference type="RefSeq" id="WP_080665519.1">
    <property type="nucleotide sequence ID" value="NZ_CABIXC010000009.1"/>
</dbReference>
<evidence type="ECO:0000313" key="1">
    <source>
        <dbReference type="EMBL" id="CUO62730.1"/>
    </source>
</evidence>
<dbReference type="EMBL" id="QTJW01000027">
    <property type="protein sequence ID" value="RGD67233.1"/>
    <property type="molecule type" value="Genomic_DNA"/>
</dbReference>
<dbReference type="Proteomes" id="UP000263014">
    <property type="component" value="Unassembled WGS sequence"/>
</dbReference>
<accession>A0A174GP80</accession>
<name>A0A174GP80_9FIRM</name>
<dbReference type="Proteomes" id="UP000261257">
    <property type="component" value="Unassembled WGS sequence"/>
</dbReference>
<protein>
    <submittedName>
        <fullName evidence="2">Aspartyl-phosphate phosphatase Spo0E family protein</fullName>
    </submittedName>
    <submittedName>
        <fullName evidence="1">Spo0E like sporulation regulatory protein</fullName>
    </submittedName>
</protein>
<evidence type="ECO:0000313" key="8">
    <source>
        <dbReference type="Proteomes" id="UP000263014"/>
    </source>
</evidence>
<gene>
    <name evidence="2" type="ORF">DWX31_28160</name>
    <name evidence="4" type="ORF">DXC39_04190</name>
    <name evidence="3" type="ORF">DXD79_06410</name>
    <name evidence="1" type="ORF">ERS852407_03400</name>
</gene>
<evidence type="ECO:0000313" key="3">
    <source>
        <dbReference type="EMBL" id="RGJ06910.1"/>
    </source>
</evidence>
<dbReference type="OrthoDB" id="2063048at2"/>
<dbReference type="EMBL" id="QSSQ01000001">
    <property type="protein sequence ID" value="RGM09156.1"/>
    <property type="molecule type" value="Genomic_DNA"/>
</dbReference>
<dbReference type="InterPro" id="IPR037208">
    <property type="entry name" value="Spo0E-like_sf"/>
</dbReference>